<sequence length="298" mass="31226">MAYANLLSDRRHLPLLALIAGGIAIGGSPIFVRLSELGPVATAFWRLALGLVPLCVFALIWRPEALRLPERRSDYALLMLPGIFLAADLVAWHLAIHWTSIANATLLVNLSPVFVTLGSWLLFGAKVSRGFIAGLVIALVGVVVLKAGDGGGLGGGHWAGDLSAVIGAVFYAGYMLALGSARGRFDTMRVMLWNTATAALSILPVALVMESAILPSTLRGWEILLALALISHVGGQALIIYALAFLPMSFSSLTLLLQPVVASLLGIVVLGELLGPLGWAGGGIVLTGILIARRSRAS</sequence>
<evidence type="ECO:0000256" key="1">
    <source>
        <dbReference type="SAM" id="Phobius"/>
    </source>
</evidence>
<keyword evidence="1" id="KW-0812">Transmembrane</keyword>
<dbReference type="AlphaFoldDB" id="A0A1X7EJB7"/>
<feature type="transmembrane region" description="Helical" evidence="1">
    <location>
        <begin position="221"/>
        <end position="246"/>
    </location>
</feature>
<feature type="transmembrane region" description="Helical" evidence="1">
    <location>
        <begin position="253"/>
        <end position="270"/>
    </location>
</feature>
<keyword evidence="1" id="KW-1133">Transmembrane helix</keyword>
<evidence type="ECO:0000313" key="4">
    <source>
        <dbReference type="Proteomes" id="UP000192903"/>
    </source>
</evidence>
<feature type="transmembrane region" description="Helical" evidence="1">
    <location>
        <begin position="44"/>
        <end position="63"/>
    </location>
</feature>
<gene>
    <name evidence="3" type="ORF">SAMN02982989_1399</name>
</gene>
<dbReference type="SUPFAM" id="SSF103481">
    <property type="entry name" value="Multidrug resistance efflux transporter EmrE"/>
    <property type="match status" value="2"/>
</dbReference>
<feature type="transmembrane region" description="Helical" evidence="1">
    <location>
        <begin position="190"/>
        <end position="209"/>
    </location>
</feature>
<dbReference type="PANTHER" id="PTHR22911:SF76">
    <property type="entry name" value="EAMA DOMAIN-CONTAINING PROTEIN"/>
    <property type="match status" value="1"/>
</dbReference>
<protein>
    <submittedName>
        <fullName evidence="3">Threonine/homoserine efflux transporter RhtA</fullName>
    </submittedName>
</protein>
<evidence type="ECO:0000259" key="2">
    <source>
        <dbReference type="Pfam" id="PF00892"/>
    </source>
</evidence>
<organism evidence="3 4">
    <name type="scientific">Xaviernesmea oryzae</name>
    <dbReference type="NCBI Taxonomy" id="464029"/>
    <lineage>
        <taxon>Bacteria</taxon>
        <taxon>Pseudomonadati</taxon>
        <taxon>Pseudomonadota</taxon>
        <taxon>Alphaproteobacteria</taxon>
        <taxon>Hyphomicrobiales</taxon>
        <taxon>Rhizobiaceae</taxon>
        <taxon>Rhizobium/Agrobacterium group</taxon>
        <taxon>Xaviernesmea</taxon>
    </lineage>
</organism>
<feature type="transmembrane region" description="Helical" evidence="1">
    <location>
        <begin position="12"/>
        <end position="32"/>
    </location>
</feature>
<feature type="transmembrane region" description="Helical" evidence="1">
    <location>
        <begin position="130"/>
        <end position="147"/>
    </location>
</feature>
<dbReference type="STRING" id="464029.SAMN02982989_1399"/>
<feature type="transmembrane region" description="Helical" evidence="1">
    <location>
        <begin position="101"/>
        <end position="123"/>
    </location>
</feature>
<dbReference type="InterPro" id="IPR000620">
    <property type="entry name" value="EamA_dom"/>
</dbReference>
<keyword evidence="1" id="KW-0472">Membrane</keyword>
<accession>A0A1X7EJB7</accession>
<dbReference type="EMBL" id="FXAF01000006">
    <property type="protein sequence ID" value="SMF35001.1"/>
    <property type="molecule type" value="Genomic_DNA"/>
</dbReference>
<keyword evidence="4" id="KW-1185">Reference proteome</keyword>
<feature type="transmembrane region" description="Helical" evidence="1">
    <location>
        <begin position="276"/>
        <end position="292"/>
    </location>
</feature>
<feature type="transmembrane region" description="Helical" evidence="1">
    <location>
        <begin position="159"/>
        <end position="178"/>
    </location>
</feature>
<dbReference type="InterPro" id="IPR037185">
    <property type="entry name" value="EmrE-like"/>
</dbReference>
<evidence type="ECO:0000313" key="3">
    <source>
        <dbReference type="EMBL" id="SMF35001.1"/>
    </source>
</evidence>
<proteinExistence type="predicted"/>
<feature type="domain" description="EamA" evidence="2">
    <location>
        <begin position="159"/>
        <end position="292"/>
    </location>
</feature>
<dbReference type="Pfam" id="PF00892">
    <property type="entry name" value="EamA"/>
    <property type="match status" value="2"/>
</dbReference>
<reference evidence="4" key="1">
    <citation type="submission" date="2017-04" db="EMBL/GenBank/DDBJ databases">
        <authorList>
            <person name="Varghese N."/>
            <person name="Submissions S."/>
        </authorList>
    </citation>
    <scope>NUCLEOTIDE SEQUENCE [LARGE SCALE GENOMIC DNA]</scope>
    <source>
        <strain evidence="4">B4P</strain>
    </source>
</reference>
<dbReference type="Proteomes" id="UP000192903">
    <property type="component" value="Unassembled WGS sequence"/>
</dbReference>
<feature type="transmembrane region" description="Helical" evidence="1">
    <location>
        <begin position="75"/>
        <end position="95"/>
    </location>
</feature>
<dbReference type="PANTHER" id="PTHR22911">
    <property type="entry name" value="ACYL-MALONYL CONDENSING ENZYME-RELATED"/>
    <property type="match status" value="1"/>
</dbReference>
<feature type="domain" description="EamA" evidence="2">
    <location>
        <begin position="15"/>
        <end position="145"/>
    </location>
</feature>
<name>A0A1X7EJB7_9HYPH</name>
<dbReference type="RefSeq" id="WP_085421711.1">
    <property type="nucleotide sequence ID" value="NZ_FXAF01000006.1"/>
</dbReference>
<dbReference type="OrthoDB" id="8770617at2"/>
<dbReference type="GO" id="GO:0016020">
    <property type="term" value="C:membrane"/>
    <property type="evidence" value="ECO:0007669"/>
    <property type="project" value="InterPro"/>
</dbReference>